<protein>
    <submittedName>
        <fullName evidence="1">Uncharacterized protein</fullName>
    </submittedName>
</protein>
<gene>
    <name evidence="1" type="ORF">JR316_0011783</name>
</gene>
<reference evidence="1" key="1">
    <citation type="submission" date="2021-10" db="EMBL/GenBank/DDBJ databases">
        <title>Psilocybe cubensis genome.</title>
        <authorList>
            <person name="Mckernan K.J."/>
            <person name="Crawford S."/>
            <person name="Trippe A."/>
            <person name="Kane L.T."/>
            <person name="Mclaughlin S."/>
        </authorList>
    </citation>
    <scope>NUCLEOTIDE SEQUENCE</scope>
    <source>
        <strain evidence="1">MGC-MH-2018</strain>
    </source>
</reference>
<sequence>MFEAVPDGGLLVYYENRGAVDASNGGPGLRAFPPGLRMVSGDPQRRARRYTTGEGSQAELAERAVEWECLRYTTGGAAAAGYNSVDNGESCRLRARLVWEWVVGISVDTDGAVGVLAIQDQGSRTPIARLVVLAIK</sequence>
<evidence type="ECO:0000313" key="1">
    <source>
        <dbReference type="EMBL" id="KAH9476212.1"/>
    </source>
</evidence>
<dbReference type="EMBL" id="JAFIQS020000011">
    <property type="protein sequence ID" value="KAH9476212.1"/>
    <property type="molecule type" value="Genomic_DNA"/>
</dbReference>
<keyword evidence="2" id="KW-1185">Reference proteome</keyword>
<accession>A0ACB8GLD6</accession>
<name>A0ACB8GLD6_PSICU</name>
<proteinExistence type="predicted"/>
<organism evidence="1 2">
    <name type="scientific">Psilocybe cubensis</name>
    <name type="common">Psychedelic mushroom</name>
    <name type="synonym">Stropharia cubensis</name>
    <dbReference type="NCBI Taxonomy" id="181762"/>
    <lineage>
        <taxon>Eukaryota</taxon>
        <taxon>Fungi</taxon>
        <taxon>Dikarya</taxon>
        <taxon>Basidiomycota</taxon>
        <taxon>Agaricomycotina</taxon>
        <taxon>Agaricomycetes</taxon>
        <taxon>Agaricomycetidae</taxon>
        <taxon>Agaricales</taxon>
        <taxon>Agaricineae</taxon>
        <taxon>Strophariaceae</taxon>
        <taxon>Psilocybe</taxon>
    </lineage>
</organism>
<dbReference type="Proteomes" id="UP000664032">
    <property type="component" value="Unassembled WGS sequence"/>
</dbReference>
<comment type="caution">
    <text evidence="1">The sequence shown here is derived from an EMBL/GenBank/DDBJ whole genome shotgun (WGS) entry which is preliminary data.</text>
</comment>
<evidence type="ECO:0000313" key="2">
    <source>
        <dbReference type="Proteomes" id="UP000664032"/>
    </source>
</evidence>